<accession>A0ABM0MI68</accession>
<gene>
    <name evidence="9" type="primary">LOC102806713</name>
</gene>
<dbReference type="PANTHER" id="PTHR45698">
    <property type="entry name" value="TRACE AMINE-ASSOCIATED RECEPTOR 19N-RELATED"/>
    <property type="match status" value="1"/>
</dbReference>
<keyword evidence="5" id="KW-0297">G-protein coupled receptor</keyword>
<dbReference type="InterPro" id="IPR017452">
    <property type="entry name" value="GPCR_Rhodpsn_7TM"/>
</dbReference>
<dbReference type="PANTHER" id="PTHR45698:SF1">
    <property type="entry name" value="TRACE AMINE-ASSOCIATED RECEPTOR 13C-LIKE"/>
    <property type="match status" value="1"/>
</dbReference>
<evidence type="ECO:0000256" key="3">
    <source>
        <dbReference type="ARBA" id="ARBA00022989"/>
    </source>
</evidence>
<feature type="transmembrane region" description="Helical" evidence="6">
    <location>
        <begin position="182"/>
        <end position="206"/>
    </location>
</feature>
<organism evidence="8 9">
    <name type="scientific">Saccoglossus kowalevskii</name>
    <name type="common">Acorn worm</name>
    <dbReference type="NCBI Taxonomy" id="10224"/>
    <lineage>
        <taxon>Eukaryota</taxon>
        <taxon>Metazoa</taxon>
        <taxon>Hemichordata</taxon>
        <taxon>Enteropneusta</taxon>
        <taxon>Harrimaniidae</taxon>
        <taxon>Saccoglossus</taxon>
    </lineage>
</organism>
<feature type="transmembrane region" description="Helical" evidence="6">
    <location>
        <begin position="274"/>
        <end position="295"/>
    </location>
</feature>
<dbReference type="GeneID" id="102806713"/>
<evidence type="ECO:0000313" key="9">
    <source>
        <dbReference type="RefSeq" id="XP_006819709.1"/>
    </source>
</evidence>
<evidence type="ECO:0000256" key="1">
    <source>
        <dbReference type="ARBA" id="ARBA00004370"/>
    </source>
</evidence>
<reference evidence="9" key="1">
    <citation type="submission" date="2025-08" db="UniProtKB">
        <authorList>
            <consortium name="RefSeq"/>
        </authorList>
    </citation>
    <scope>IDENTIFICATION</scope>
    <source>
        <tissue evidence="9">Testes</tissue>
    </source>
</reference>
<feature type="transmembrane region" description="Helical" evidence="6">
    <location>
        <begin position="101"/>
        <end position="121"/>
    </location>
</feature>
<dbReference type="PROSITE" id="PS00237">
    <property type="entry name" value="G_PROTEIN_RECEP_F1_1"/>
    <property type="match status" value="1"/>
</dbReference>
<feature type="transmembrane region" description="Helical" evidence="6">
    <location>
        <begin position="240"/>
        <end position="262"/>
    </location>
</feature>
<evidence type="ECO:0000313" key="8">
    <source>
        <dbReference type="Proteomes" id="UP000694865"/>
    </source>
</evidence>
<dbReference type="Proteomes" id="UP000694865">
    <property type="component" value="Unplaced"/>
</dbReference>
<dbReference type="RefSeq" id="XP_006819709.1">
    <property type="nucleotide sequence ID" value="XM_006819646.1"/>
</dbReference>
<dbReference type="CDD" id="cd00637">
    <property type="entry name" value="7tm_classA_rhodopsin-like"/>
    <property type="match status" value="1"/>
</dbReference>
<comment type="similarity">
    <text evidence="5">Belongs to the G-protein coupled receptor 1 family.</text>
</comment>
<dbReference type="PRINTS" id="PR00237">
    <property type="entry name" value="GPCRRHODOPSN"/>
</dbReference>
<dbReference type="PROSITE" id="PS50262">
    <property type="entry name" value="G_PROTEIN_RECEP_F1_2"/>
    <property type="match status" value="1"/>
</dbReference>
<keyword evidence="3 6" id="KW-1133">Transmembrane helix</keyword>
<evidence type="ECO:0000256" key="2">
    <source>
        <dbReference type="ARBA" id="ARBA00022692"/>
    </source>
</evidence>
<feature type="transmembrane region" description="Helical" evidence="6">
    <location>
        <begin position="23"/>
        <end position="47"/>
    </location>
</feature>
<name>A0ABM0MI68_SACKO</name>
<keyword evidence="8" id="KW-1185">Reference proteome</keyword>
<keyword evidence="5" id="KW-0807">Transducer</keyword>
<dbReference type="Gene3D" id="1.20.1070.10">
    <property type="entry name" value="Rhodopsin 7-helix transmembrane proteins"/>
    <property type="match status" value="1"/>
</dbReference>
<feature type="domain" description="G-protein coupled receptors family 1 profile" evidence="7">
    <location>
        <begin position="38"/>
        <end position="293"/>
    </location>
</feature>
<dbReference type="InterPro" id="IPR000276">
    <property type="entry name" value="GPCR_Rhodpsn"/>
</dbReference>
<evidence type="ECO:0000256" key="5">
    <source>
        <dbReference type="RuleBase" id="RU000688"/>
    </source>
</evidence>
<evidence type="ECO:0000259" key="7">
    <source>
        <dbReference type="PROSITE" id="PS50262"/>
    </source>
</evidence>
<comment type="subcellular location">
    <subcellularLocation>
        <location evidence="1">Membrane</location>
    </subcellularLocation>
</comment>
<dbReference type="SUPFAM" id="SSF81321">
    <property type="entry name" value="Family A G protein-coupled receptor-like"/>
    <property type="match status" value="1"/>
</dbReference>
<feature type="transmembrane region" description="Helical" evidence="6">
    <location>
        <begin position="142"/>
        <end position="162"/>
    </location>
</feature>
<evidence type="ECO:0000256" key="6">
    <source>
        <dbReference type="SAM" id="Phobius"/>
    </source>
</evidence>
<dbReference type="Pfam" id="PF00001">
    <property type="entry name" value="7tm_1"/>
    <property type="match status" value="1"/>
</dbReference>
<keyword evidence="5" id="KW-0675">Receptor</keyword>
<keyword evidence="2 5" id="KW-0812">Transmembrane</keyword>
<keyword evidence="4 6" id="KW-0472">Membrane</keyword>
<feature type="transmembrane region" description="Helical" evidence="6">
    <location>
        <begin position="59"/>
        <end position="81"/>
    </location>
</feature>
<evidence type="ECO:0000256" key="4">
    <source>
        <dbReference type="ARBA" id="ARBA00023136"/>
    </source>
</evidence>
<protein>
    <submittedName>
        <fullName evidence="9">Galanin receptor type 2-like</fullName>
    </submittedName>
</protein>
<proteinExistence type="inferred from homology"/>
<sequence>MTPITNTTNNTSSVLASAGEMSFLNIIFGLVGIIGLLGNLLVCVVFLRVRHLRTLTNYLIVHQAIIDLTSSALTVLAYLGPQFIYTSDSIGGEIICRFWKSAYLFWSTAIASALNLTVITLERYSAIIYPLHYVNIFTFKRVVGILVAEWLCALIFKSFNFYVQHFDHGICLSKKIWFNAEFGRFVGIVNVTAQFIIPLLIMSVAYTRCIMALRKRSIADVQMGSADASLKRASKNVLKMLVVVFLAFILCWGPNQVMFLSFCLGFKLDFGSKLYHASVILVYTNSSVNPFIYALKYKQFQNGVRLIFGCKSRNGVENTSTVQTLS</sequence>